<feature type="transmembrane region" description="Helical" evidence="1">
    <location>
        <begin position="237"/>
        <end position="255"/>
    </location>
</feature>
<organism evidence="2 3">
    <name type="scientific">Sinisalibacter lacisalsi</name>
    <dbReference type="NCBI Taxonomy" id="1526570"/>
    <lineage>
        <taxon>Bacteria</taxon>
        <taxon>Pseudomonadati</taxon>
        <taxon>Pseudomonadota</taxon>
        <taxon>Alphaproteobacteria</taxon>
        <taxon>Rhodobacterales</taxon>
        <taxon>Roseobacteraceae</taxon>
        <taxon>Sinisalibacter</taxon>
    </lineage>
</organism>
<protein>
    <submittedName>
        <fullName evidence="2">DMSO reductase</fullName>
    </submittedName>
</protein>
<dbReference type="Proteomes" id="UP000617355">
    <property type="component" value="Unassembled WGS sequence"/>
</dbReference>
<feature type="transmembrane region" description="Helical" evidence="1">
    <location>
        <begin position="106"/>
        <end position="127"/>
    </location>
</feature>
<proteinExistence type="predicted"/>
<name>A0ABQ1QCZ4_9RHOB</name>
<dbReference type="RefSeq" id="WP_188525921.1">
    <property type="nucleotide sequence ID" value="NZ_BMGI01000001.1"/>
</dbReference>
<feature type="transmembrane region" description="Helical" evidence="1">
    <location>
        <begin position="7"/>
        <end position="26"/>
    </location>
</feature>
<dbReference type="PANTHER" id="PTHR38095:SF1">
    <property type="entry name" value="ANAEROBIC DIMETHYL SULFOXIDE REDUCTASE CHAIN YNFH"/>
    <property type="match status" value="1"/>
</dbReference>
<dbReference type="PANTHER" id="PTHR38095">
    <property type="entry name" value="ANAEROBIC DIMETHYL SULFOXIDE REDUCTASE CHAIN YNFH"/>
    <property type="match status" value="1"/>
</dbReference>
<evidence type="ECO:0000256" key="1">
    <source>
        <dbReference type="SAM" id="Phobius"/>
    </source>
</evidence>
<keyword evidence="1" id="KW-0472">Membrane</keyword>
<sequence length="296" mass="31703">MHPAPSVIIFTSISGLGFGFFIWLGLGIPDLYGWEAFAAFFVAYALSVGGLLASVFHLANKKNVIYSFSQWQTSWLSREGVLSVIALLAFAVFAIGRIFFGTDLPVFGYIGSALALLTVFATSMIYTQLKTVPRWNMPINPVLFLLYAISGGAILATAGGALSGAVAGVLILVLTALQLAGWMMGDKRLAESGSTKGTATGLNTIGQVRLFESAHTSRNYILDEMVHMIGRKHAQKLRMIAVAAIGVVPVVLLLLLPPSIIVTLVALASHLIGVLAARWLFFAEAEHVVGLYYNRG</sequence>
<comment type="caution">
    <text evidence="2">The sequence shown here is derived from an EMBL/GenBank/DDBJ whole genome shotgun (WGS) entry which is preliminary data.</text>
</comment>
<feature type="transmembrane region" description="Helical" evidence="1">
    <location>
        <begin position="165"/>
        <end position="184"/>
    </location>
</feature>
<evidence type="ECO:0000313" key="2">
    <source>
        <dbReference type="EMBL" id="GGD22557.1"/>
    </source>
</evidence>
<keyword evidence="1" id="KW-0812">Transmembrane</keyword>
<feature type="transmembrane region" description="Helical" evidence="1">
    <location>
        <begin position="139"/>
        <end position="159"/>
    </location>
</feature>
<feature type="transmembrane region" description="Helical" evidence="1">
    <location>
        <begin position="80"/>
        <end position="100"/>
    </location>
</feature>
<reference evidence="3" key="1">
    <citation type="journal article" date="2019" name="Int. J. Syst. Evol. Microbiol.">
        <title>The Global Catalogue of Microorganisms (GCM) 10K type strain sequencing project: providing services to taxonomists for standard genome sequencing and annotation.</title>
        <authorList>
            <consortium name="The Broad Institute Genomics Platform"/>
            <consortium name="The Broad Institute Genome Sequencing Center for Infectious Disease"/>
            <person name="Wu L."/>
            <person name="Ma J."/>
        </authorList>
    </citation>
    <scope>NUCLEOTIDE SEQUENCE [LARGE SCALE GENOMIC DNA]</scope>
    <source>
        <strain evidence="3">CGMCC 1.12922</strain>
    </source>
</reference>
<evidence type="ECO:0000313" key="3">
    <source>
        <dbReference type="Proteomes" id="UP000617355"/>
    </source>
</evidence>
<feature type="transmembrane region" description="Helical" evidence="1">
    <location>
        <begin position="261"/>
        <end position="281"/>
    </location>
</feature>
<gene>
    <name evidence="2" type="ORF">GCM10011358_03850</name>
</gene>
<dbReference type="Pfam" id="PF04976">
    <property type="entry name" value="DmsC"/>
    <property type="match status" value="1"/>
</dbReference>
<keyword evidence="3" id="KW-1185">Reference proteome</keyword>
<feature type="transmembrane region" description="Helical" evidence="1">
    <location>
        <begin position="38"/>
        <end position="59"/>
    </location>
</feature>
<dbReference type="InterPro" id="IPR007059">
    <property type="entry name" value="DmsC"/>
</dbReference>
<keyword evidence="1" id="KW-1133">Transmembrane helix</keyword>
<dbReference type="EMBL" id="BMGI01000001">
    <property type="protein sequence ID" value="GGD22557.1"/>
    <property type="molecule type" value="Genomic_DNA"/>
</dbReference>
<accession>A0ABQ1QCZ4</accession>